<dbReference type="RefSeq" id="WP_376812949.1">
    <property type="nucleotide sequence ID" value="NZ_JBHSDY010000005.1"/>
</dbReference>
<dbReference type="Proteomes" id="UP001595756">
    <property type="component" value="Unassembled WGS sequence"/>
</dbReference>
<evidence type="ECO:0000313" key="1">
    <source>
        <dbReference type="EMBL" id="MFC4298403.1"/>
    </source>
</evidence>
<protein>
    <submittedName>
        <fullName evidence="1">Uncharacterized protein</fullName>
    </submittedName>
</protein>
<comment type="caution">
    <text evidence="1">The sequence shown here is derived from an EMBL/GenBank/DDBJ whole genome shotgun (WGS) entry which is preliminary data.</text>
</comment>
<gene>
    <name evidence="1" type="ORF">ACFO0J_10165</name>
</gene>
<dbReference type="EMBL" id="JBHSDY010000005">
    <property type="protein sequence ID" value="MFC4298403.1"/>
    <property type="molecule type" value="Genomic_DNA"/>
</dbReference>
<proteinExistence type="predicted"/>
<reference evidence="2" key="1">
    <citation type="journal article" date="2019" name="Int. J. Syst. Evol. Microbiol.">
        <title>The Global Catalogue of Microorganisms (GCM) 10K type strain sequencing project: providing services to taxonomists for standard genome sequencing and annotation.</title>
        <authorList>
            <consortium name="The Broad Institute Genomics Platform"/>
            <consortium name="The Broad Institute Genome Sequencing Center for Infectious Disease"/>
            <person name="Wu L."/>
            <person name="Ma J."/>
        </authorList>
    </citation>
    <scope>NUCLEOTIDE SEQUENCE [LARGE SCALE GENOMIC DNA]</scope>
    <source>
        <strain evidence="2">CGMCC 1.19029</strain>
    </source>
</reference>
<accession>A0ABV8RZ20</accession>
<sequence>MALYLNDEAVADLLPMAQAVGCVDAAFRSLTRGLVESGQWIEAPAAFTSREGGLPDGRLAGLAGAA</sequence>
<organism evidence="1 2">
    <name type="scientific">Castellaniella hirudinis</name>
    <dbReference type="NCBI Taxonomy" id="1144617"/>
    <lineage>
        <taxon>Bacteria</taxon>
        <taxon>Pseudomonadati</taxon>
        <taxon>Pseudomonadota</taxon>
        <taxon>Betaproteobacteria</taxon>
        <taxon>Burkholderiales</taxon>
        <taxon>Alcaligenaceae</taxon>
        <taxon>Castellaniella</taxon>
    </lineage>
</organism>
<keyword evidence="2" id="KW-1185">Reference proteome</keyword>
<name>A0ABV8RZ20_9BURK</name>
<evidence type="ECO:0000313" key="2">
    <source>
        <dbReference type="Proteomes" id="UP001595756"/>
    </source>
</evidence>